<evidence type="ECO:0000256" key="1">
    <source>
        <dbReference type="SAM" id="MobiDB-lite"/>
    </source>
</evidence>
<evidence type="ECO:0000256" key="2">
    <source>
        <dbReference type="SAM" id="Phobius"/>
    </source>
</evidence>
<feature type="transmembrane region" description="Helical" evidence="2">
    <location>
        <begin position="114"/>
        <end position="137"/>
    </location>
</feature>
<reference evidence="3 4" key="1">
    <citation type="submission" date="2021-05" db="EMBL/GenBank/DDBJ databases">
        <title>Direct Submission.</title>
        <authorList>
            <person name="Li K."/>
            <person name="Gao J."/>
        </authorList>
    </citation>
    <scope>NUCLEOTIDE SEQUENCE [LARGE SCALE GENOMIC DNA]</scope>
    <source>
        <strain evidence="3 4">Mg02</strain>
    </source>
</reference>
<name>A0ABX8BDS5_9ACTN</name>
<feature type="transmembrane region" description="Helical" evidence="2">
    <location>
        <begin position="149"/>
        <end position="172"/>
    </location>
</feature>
<keyword evidence="2" id="KW-1133">Transmembrane helix</keyword>
<keyword evidence="2" id="KW-0812">Transmembrane</keyword>
<sequence length="185" mass="18708">MSTTPEDNTGREDTGRAPEGAGQPTFEPATAVAEAPEAEYGASEQYEGEVSDEEGTGAAAAEPAAGGAFSAETFALVGVALLAVTILSGQLVQILTSMILVGGEPIAAEQIAQIRIQIAAGGTLALLTVVTSLLSLFLGTATTRPWAKWAAMVGIIVGVLFVLAGAAAFLLIPEAAPPQPMMPPF</sequence>
<dbReference type="Proteomes" id="UP000676079">
    <property type="component" value="Chromosome"/>
</dbReference>
<accession>A0ABX8BDS5</accession>
<organism evidence="3 4">
    <name type="scientific">Nocardiopsis changdeensis</name>
    <dbReference type="NCBI Taxonomy" id="2831969"/>
    <lineage>
        <taxon>Bacteria</taxon>
        <taxon>Bacillati</taxon>
        <taxon>Actinomycetota</taxon>
        <taxon>Actinomycetes</taxon>
        <taxon>Streptosporangiales</taxon>
        <taxon>Nocardiopsidaceae</taxon>
        <taxon>Nocardiopsis</taxon>
    </lineage>
</organism>
<evidence type="ECO:0000313" key="4">
    <source>
        <dbReference type="Proteomes" id="UP000676079"/>
    </source>
</evidence>
<feature type="region of interest" description="Disordered" evidence="1">
    <location>
        <begin position="1"/>
        <end position="61"/>
    </location>
</feature>
<gene>
    <name evidence="3" type="ORF">KGD84_17940</name>
</gene>
<dbReference type="RefSeq" id="WP_220561597.1">
    <property type="nucleotide sequence ID" value="NZ_CP074133.1"/>
</dbReference>
<feature type="transmembrane region" description="Helical" evidence="2">
    <location>
        <begin position="74"/>
        <end position="102"/>
    </location>
</feature>
<evidence type="ECO:0000313" key="3">
    <source>
        <dbReference type="EMBL" id="QUX20402.1"/>
    </source>
</evidence>
<dbReference type="EMBL" id="CP074133">
    <property type="protein sequence ID" value="QUX20402.1"/>
    <property type="molecule type" value="Genomic_DNA"/>
</dbReference>
<keyword evidence="2" id="KW-0472">Membrane</keyword>
<keyword evidence="4" id="KW-1185">Reference proteome</keyword>
<feature type="compositionally biased region" description="Acidic residues" evidence="1">
    <location>
        <begin position="46"/>
        <end position="55"/>
    </location>
</feature>
<proteinExistence type="predicted"/>
<feature type="compositionally biased region" description="Low complexity" evidence="1">
    <location>
        <begin position="27"/>
        <end position="39"/>
    </location>
</feature>
<protein>
    <submittedName>
        <fullName evidence="3">Uncharacterized protein</fullName>
    </submittedName>
</protein>